<keyword evidence="6" id="KW-1185">Reference proteome</keyword>
<evidence type="ECO:0000313" key="6">
    <source>
        <dbReference type="Proteomes" id="UP000182915"/>
    </source>
</evidence>
<organism evidence="5 6">
    <name type="scientific">Mycolicibacterium rutilum</name>
    <name type="common">Mycobacterium rutilum</name>
    <dbReference type="NCBI Taxonomy" id="370526"/>
    <lineage>
        <taxon>Bacteria</taxon>
        <taxon>Bacillati</taxon>
        <taxon>Actinomycetota</taxon>
        <taxon>Actinomycetes</taxon>
        <taxon>Mycobacteriales</taxon>
        <taxon>Mycobacteriaceae</taxon>
        <taxon>Mycolicibacterium</taxon>
    </lineage>
</organism>
<dbReference type="AlphaFoldDB" id="A0A1H6JAX0"/>
<dbReference type="RefSeq" id="WP_083406562.1">
    <property type="nucleotide sequence ID" value="NZ_LT629971.1"/>
</dbReference>
<feature type="domain" description="DUF7373" evidence="4">
    <location>
        <begin position="261"/>
        <end position="394"/>
    </location>
</feature>
<dbReference type="InterPro" id="IPR056463">
    <property type="entry name" value="DUF7373_C"/>
</dbReference>
<evidence type="ECO:0000256" key="1">
    <source>
        <dbReference type="SAM" id="MobiDB-lite"/>
    </source>
</evidence>
<accession>A0A1H6JAX0</accession>
<reference evidence="6" key="1">
    <citation type="submission" date="2016-10" db="EMBL/GenBank/DDBJ databases">
        <authorList>
            <person name="Varghese N."/>
            <person name="Submissions S."/>
        </authorList>
    </citation>
    <scope>NUCLEOTIDE SEQUENCE [LARGE SCALE GENOMIC DNA]</scope>
    <source>
        <strain evidence="6">DSM 45405</strain>
    </source>
</reference>
<dbReference type="PROSITE" id="PS51257">
    <property type="entry name" value="PROKAR_LIPOPROTEIN"/>
    <property type="match status" value="1"/>
</dbReference>
<feature type="domain" description="DUF7373" evidence="3">
    <location>
        <begin position="58"/>
        <end position="254"/>
    </location>
</feature>
<dbReference type="Pfam" id="PF24092">
    <property type="entry name" value="DUF7373_C"/>
    <property type="match status" value="1"/>
</dbReference>
<dbReference type="OrthoDB" id="4569937at2"/>
<gene>
    <name evidence="5" type="ORF">SAMN04489835_1424</name>
</gene>
<evidence type="ECO:0000313" key="5">
    <source>
        <dbReference type="EMBL" id="SEH55946.1"/>
    </source>
</evidence>
<evidence type="ECO:0000259" key="4">
    <source>
        <dbReference type="Pfam" id="PF24092"/>
    </source>
</evidence>
<dbReference type="Proteomes" id="UP000182915">
    <property type="component" value="Chromosome I"/>
</dbReference>
<proteinExistence type="predicted"/>
<keyword evidence="2" id="KW-0732">Signal</keyword>
<feature type="chain" id="PRO_5039003663" evidence="2">
    <location>
        <begin position="18"/>
        <end position="395"/>
    </location>
</feature>
<dbReference type="InterPro" id="IPR055797">
    <property type="entry name" value="DUF7373"/>
</dbReference>
<dbReference type="Pfam" id="PF24088">
    <property type="entry name" value="DUF7373"/>
    <property type="match status" value="1"/>
</dbReference>
<feature type="region of interest" description="Disordered" evidence="1">
    <location>
        <begin position="167"/>
        <end position="192"/>
    </location>
</feature>
<evidence type="ECO:0000256" key="2">
    <source>
        <dbReference type="SAM" id="SignalP"/>
    </source>
</evidence>
<protein>
    <submittedName>
        <fullName evidence="5">Uncharacterized protein</fullName>
    </submittedName>
</protein>
<feature type="region of interest" description="Disordered" evidence="1">
    <location>
        <begin position="27"/>
        <end position="63"/>
    </location>
</feature>
<dbReference type="EMBL" id="LT629971">
    <property type="protein sequence ID" value="SEH55946.1"/>
    <property type="molecule type" value="Genomic_DNA"/>
</dbReference>
<feature type="signal peptide" evidence="2">
    <location>
        <begin position="1"/>
        <end position="17"/>
    </location>
</feature>
<sequence>MRHGLLALISAVALLTAACGSTVEGTAVKGTGGPSAPALNFDQLDPGRYPTEPREPLGAAGDPRRGVIIEAQRMANHVIGPWEVDPALSGWFGFGAMVLPHSDMLALIGPANFAAAAGRHNFVNGFATARIEKGSKMMLNAVLRFADDGAATAAATDLGDTALQLASADGPPQKLDVPNHPEARASSYTGTDRASGPFGAVRSFTAHGPYVFMQLAQVTAGVEAATGLIVKAIELQTPEIDNFRATDPSEFTDISIDPTGLLARTLPIEGQDASFTKNATYEQRGALHFQSDPARTSKLFSDIGMDTVSMGGTNVYETRDADGAKRIVEDFFAEVSPTAKPANAVPNMPNSRCLGMNDGSFYCLGTADNYAMEVSAPNLLAAQQMTAAQYIMLMS</sequence>
<name>A0A1H6JAX0_MYCRU</name>
<evidence type="ECO:0000259" key="3">
    <source>
        <dbReference type="Pfam" id="PF24088"/>
    </source>
</evidence>